<evidence type="ECO:0000313" key="3">
    <source>
        <dbReference type="Proteomes" id="UP000597762"/>
    </source>
</evidence>
<reference evidence="2" key="1">
    <citation type="submission" date="2021-01" db="EMBL/GenBank/DDBJ databases">
        <authorList>
            <person name="Li R."/>
            <person name="Bekaert M."/>
        </authorList>
    </citation>
    <scope>NUCLEOTIDE SEQUENCE</scope>
    <source>
        <strain evidence="2">Farmed</strain>
    </source>
</reference>
<accession>A0A812DII5</accession>
<dbReference type="EMBL" id="CAHIKZ030003253">
    <property type="protein sequence ID" value="CAE1298069.1"/>
    <property type="molecule type" value="Genomic_DNA"/>
</dbReference>
<dbReference type="AlphaFoldDB" id="A0A812DII5"/>
<name>A0A812DII5_ACAPH</name>
<sequence>MHFTSFFVILFFPFFFFFFFFFYFFIHFFFFFFFFFFYIVRLLSHLSFCFRFLPLLLSIFFSSSSLPSFTSYSNILLLPFPSVSFTLYPPSSSSSSSSIKQTFYIHFILTFPTHLFLPTLPSFSFSHFSSCIFSIPLLTIKPRLANLFSLCLHLPCHFFLHICRHVLDKFHYLSST</sequence>
<keyword evidence="1" id="KW-1133">Transmembrane helix</keyword>
<dbReference type="Proteomes" id="UP000597762">
    <property type="component" value="Unassembled WGS sequence"/>
</dbReference>
<proteinExistence type="predicted"/>
<feature type="transmembrane region" description="Helical" evidence="1">
    <location>
        <begin position="48"/>
        <end position="66"/>
    </location>
</feature>
<keyword evidence="1" id="KW-0812">Transmembrane</keyword>
<comment type="caution">
    <text evidence="2">The sequence shown here is derived from an EMBL/GenBank/DDBJ whole genome shotgun (WGS) entry which is preliminary data.</text>
</comment>
<gene>
    <name evidence="2" type="ORF">SPHA_52400</name>
</gene>
<keyword evidence="1" id="KW-0472">Membrane</keyword>
<feature type="transmembrane region" description="Helical" evidence="1">
    <location>
        <begin position="103"/>
        <end position="124"/>
    </location>
</feature>
<feature type="transmembrane region" description="Helical" evidence="1">
    <location>
        <begin position="6"/>
        <end position="36"/>
    </location>
</feature>
<evidence type="ECO:0000313" key="2">
    <source>
        <dbReference type="EMBL" id="CAE1298069.1"/>
    </source>
</evidence>
<evidence type="ECO:0000256" key="1">
    <source>
        <dbReference type="SAM" id="Phobius"/>
    </source>
</evidence>
<organism evidence="2 3">
    <name type="scientific">Acanthosepion pharaonis</name>
    <name type="common">Pharaoh cuttlefish</name>
    <name type="synonym">Sepia pharaonis</name>
    <dbReference type="NCBI Taxonomy" id="158019"/>
    <lineage>
        <taxon>Eukaryota</taxon>
        <taxon>Metazoa</taxon>
        <taxon>Spiralia</taxon>
        <taxon>Lophotrochozoa</taxon>
        <taxon>Mollusca</taxon>
        <taxon>Cephalopoda</taxon>
        <taxon>Coleoidea</taxon>
        <taxon>Decapodiformes</taxon>
        <taxon>Sepiida</taxon>
        <taxon>Sepiina</taxon>
        <taxon>Sepiidae</taxon>
        <taxon>Acanthosepion</taxon>
    </lineage>
</organism>
<protein>
    <submittedName>
        <fullName evidence="2">Uncharacterized protein</fullName>
    </submittedName>
</protein>
<keyword evidence="3" id="KW-1185">Reference proteome</keyword>